<dbReference type="EC" id="3.6.1.42" evidence="5"/>
<evidence type="ECO:0000256" key="3">
    <source>
        <dbReference type="ARBA" id="ARBA00022801"/>
    </source>
</evidence>
<evidence type="ECO:0000313" key="10">
    <source>
        <dbReference type="Proteomes" id="UP000001194"/>
    </source>
</evidence>
<keyword evidence="7" id="KW-0547">Nucleotide-binding</keyword>
<dbReference type="PANTHER" id="PTHR11782">
    <property type="entry name" value="ADENOSINE/GUANOSINE DIPHOSPHATASE"/>
    <property type="match status" value="1"/>
</dbReference>
<dbReference type="HOGENOM" id="CLU_536432_0_0_1"/>
<keyword evidence="10" id="KW-1185">Reference proteome</keyword>
<dbReference type="GO" id="GO:0004382">
    <property type="term" value="F:GDP phosphatase activity"/>
    <property type="evidence" value="ECO:0007669"/>
    <property type="project" value="UniProtKB-EC"/>
</dbReference>
<comment type="similarity">
    <text evidence="2">Belongs to the GDA1/CD39 NTPase family.</text>
</comment>
<evidence type="ECO:0000256" key="8">
    <source>
        <dbReference type="SAM" id="Phobius"/>
    </source>
</evidence>
<feature type="transmembrane region" description="Helical" evidence="8">
    <location>
        <begin position="448"/>
        <end position="466"/>
    </location>
</feature>
<dbReference type="Gene3D" id="3.30.420.40">
    <property type="match status" value="1"/>
</dbReference>
<feature type="active site" description="Proton acceptor" evidence="6">
    <location>
        <position position="150"/>
    </location>
</feature>
<dbReference type="AlphaFoldDB" id="B0DPV2"/>
<proteinExistence type="inferred from homology"/>
<reference evidence="9 10" key="1">
    <citation type="journal article" date="2008" name="Nature">
        <title>The genome of Laccaria bicolor provides insights into mycorrhizal symbiosis.</title>
        <authorList>
            <person name="Martin F."/>
            <person name="Aerts A."/>
            <person name="Ahren D."/>
            <person name="Brun A."/>
            <person name="Danchin E.G.J."/>
            <person name="Duchaussoy F."/>
            <person name="Gibon J."/>
            <person name="Kohler A."/>
            <person name="Lindquist E."/>
            <person name="Pereda V."/>
            <person name="Salamov A."/>
            <person name="Shapiro H.J."/>
            <person name="Wuyts J."/>
            <person name="Blaudez D."/>
            <person name="Buee M."/>
            <person name="Brokstein P."/>
            <person name="Canbaeck B."/>
            <person name="Cohen D."/>
            <person name="Courty P.E."/>
            <person name="Coutinho P.M."/>
            <person name="Delaruelle C."/>
            <person name="Detter J.C."/>
            <person name="Deveau A."/>
            <person name="DiFazio S."/>
            <person name="Duplessis S."/>
            <person name="Fraissinet-Tachet L."/>
            <person name="Lucic E."/>
            <person name="Frey-Klett P."/>
            <person name="Fourrey C."/>
            <person name="Feussner I."/>
            <person name="Gay G."/>
            <person name="Grimwood J."/>
            <person name="Hoegger P.J."/>
            <person name="Jain P."/>
            <person name="Kilaru S."/>
            <person name="Labbe J."/>
            <person name="Lin Y.C."/>
            <person name="Legue V."/>
            <person name="Le Tacon F."/>
            <person name="Marmeisse R."/>
            <person name="Melayah D."/>
            <person name="Montanini B."/>
            <person name="Muratet M."/>
            <person name="Nehls U."/>
            <person name="Niculita-Hirzel H."/>
            <person name="Oudot-Le Secq M.P."/>
            <person name="Peter M."/>
            <person name="Quesneville H."/>
            <person name="Rajashekar B."/>
            <person name="Reich M."/>
            <person name="Rouhier N."/>
            <person name="Schmutz J."/>
            <person name="Yin T."/>
            <person name="Chalot M."/>
            <person name="Henrissat B."/>
            <person name="Kuees U."/>
            <person name="Lucas S."/>
            <person name="Van de Peer Y."/>
            <person name="Podila G.K."/>
            <person name="Polle A."/>
            <person name="Pukkila P.J."/>
            <person name="Richardson P.M."/>
            <person name="Rouze P."/>
            <person name="Sanders I.R."/>
            <person name="Stajich J.E."/>
            <person name="Tunlid A."/>
            <person name="Tuskan G."/>
            <person name="Grigoriev I.V."/>
        </authorList>
    </citation>
    <scope>NUCLEOTIDE SEQUENCE [LARGE SCALE GENOMIC DNA]</scope>
    <source>
        <strain evidence="10">S238N-H82 / ATCC MYA-4686</strain>
    </source>
</reference>
<dbReference type="GeneID" id="6081607"/>
<evidence type="ECO:0000256" key="1">
    <source>
        <dbReference type="ARBA" id="ARBA00004323"/>
    </source>
</evidence>
<keyword evidence="8" id="KW-1133">Transmembrane helix</keyword>
<keyword evidence="3" id="KW-0378">Hydrolase</keyword>
<dbReference type="KEGG" id="lbc:LACBIDRAFT_307306"/>
<dbReference type="InParanoid" id="B0DPV2"/>
<evidence type="ECO:0000256" key="7">
    <source>
        <dbReference type="PIRSR" id="PIRSR600407-2"/>
    </source>
</evidence>
<dbReference type="GO" id="GO:0009134">
    <property type="term" value="P:nucleoside diphosphate catabolic process"/>
    <property type="evidence" value="ECO:0007669"/>
    <property type="project" value="TreeGrafter"/>
</dbReference>
<dbReference type="CDD" id="cd24003">
    <property type="entry name" value="ASKHA_NBD_GDA1_CD39_NTPase"/>
    <property type="match status" value="1"/>
</dbReference>
<name>B0DPV2_LACBS</name>
<dbReference type="Gene3D" id="3.30.420.150">
    <property type="entry name" value="Exopolyphosphatase. Domain 2"/>
    <property type="match status" value="1"/>
</dbReference>
<evidence type="ECO:0000313" key="9">
    <source>
        <dbReference type="EMBL" id="EDR03435.1"/>
    </source>
</evidence>
<sequence>MAPTRYIVLIDAGSTGSRLSIFRSPYIGAEPPWARLGINQIFEDAKSRHEIGTCGGGIHCAITGQDVKAHLGPILDAAVNHLRPLGGADASTPDNTVIYLLATAGMRNLGREHVARYDYVLHHAGEFIRSYSLYFRFHTTNIRTIPGQQEGLFVWTYLNYGRPDDQGNTTAVLEMGGASHQFAYAVQDNLDPHALSVCTNIPAIRSQNRKENVYARSWDEFGVDAYNNLFVKQLVGYENPCLPTGQKVKAKNGVEHTGKADFKLCHEIATNVYEGFEFPALPNSPNITSFEALSNYWHTYEFFSQRHGAGYIASNPYNAAAFNAAVLGYCNESWDNVKEWVGTLPYASDEYTQRHCLLAATLLHILKDAPKPVSMRKSEPWTWGAAALIANNRGLKLCHDDEQELPLFLAPQPWHAGKNGSLAEIPPTFPPHAFVQPALIIRTPSIPLWAYLSFAAALMLIGRLVVQRYHAKALGKICLPDMESASGAKGDMKDLAGTVQGLEGFYKD</sequence>
<protein>
    <recommendedName>
        <fullName evidence="5">guanosine-diphosphatase</fullName>
        <ecNumber evidence="5">3.6.1.42</ecNumber>
    </recommendedName>
</protein>
<dbReference type="InterPro" id="IPR000407">
    <property type="entry name" value="GDA1_CD39_NTPase"/>
</dbReference>
<comment type="subcellular location">
    <subcellularLocation>
        <location evidence="1">Golgi apparatus membrane</location>
        <topology evidence="1">Single-pass type II membrane protein</topology>
    </subcellularLocation>
</comment>
<gene>
    <name evidence="9" type="ORF">LACBIDRAFT_307306</name>
</gene>
<evidence type="ECO:0000256" key="6">
    <source>
        <dbReference type="PIRSR" id="PIRSR600407-1"/>
    </source>
</evidence>
<dbReference type="Proteomes" id="UP000001194">
    <property type="component" value="Unassembled WGS sequence"/>
</dbReference>
<evidence type="ECO:0000256" key="4">
    <source>
        <dbReference type="ARBA" id="ARBA00037742"/>
    </source>
</evidence>
<dbReference type="EMBL" id="DS547124">
    <property type="protein sequence ID" value="EDR03435.1"/>
    <property type="molecule type" value="Genomic_DNA"/>
</dbReference>
<dbReference type="GO" id="GO:0000139">
    <property type="term" value="C:Golgi membrane"/>
    <property type="evidence" value="ECO:0007669"/>
    <property type="project" value="UniProtKB-SubCell"/>
</dbReference>
<dbReference type="RefSeq" id="XP_001885891.1">
    <property type="nucleotide sequence ID" value="XM_001885856.1"/>
</dbReference>
<dbReference type="Pfam" id="PF01150">
    <property type="entry name" value="GDA1_CD39"/>
    <property type="match status" value="1"/>
</dbReference>
<evidence type="ECO:0000256" key="2">
    <source>
        <dbReference type="ARBA" id="ARBA00009283"/>
    </source>
</evidence>
<accession>B0DPV2</accession>
<dbReference type="GO" id="GO:0005524">
    <property type="term" value="F:ATP binding"/>
    <property type="evidence" value="ECO:0007669"/>
    <property type="project" value="UniProtKB-KW"/>
</dbReference>
<feature type="binding site" evidence="7">
    <location>
        <begin position="177"/>
        <end position="181"/>
    </location>
    <ligand>
        <name>ATP</name>
        <dbReference type="ChEBI" id="CHEBI:30616"/>
    </ligand>
</feature>
<dbReference type="PANTHER" id="PTHR11782:SF83">
    <property type="entry name" value="GUANOSINE-DIPHOSPHATASE"/>
    <property type="match status" value="1"/>
</dbReference>
<comment type="function">
    <text evidence="4">After transfer of sugars to endogenous macromolecular acceptors, the enzyme converts nucleoside diphosphates to nucleoside monophosphates which in turn exit the Golgi lumen in a coupled antiporter reaction, allowing entry of additional nucleotide sugar from the cytosol.</text>
</comment>
<keyword evidence="8" id="KW-0812">Transmembrane</keyword>
<keyword evidence="8" id="KW-0472">Membrane</keyword>
<evidence type="ECO:0000256" key="5">
    <source>
        <dbReference type="ARBA" id="ARBA00038903"/>
    </source>
</evidence>
<organism evidence="10">
    <name type="scientific">Laccaria bicolor (strain S238N-H82 / ATCC MYA-4686)</name>
    <name type="common">Bicoloured deceiver</name>
    <name type="synonym">Laccaria laccata var. bicolor</name>
    <dbReference type="NCBI Taxonomy" id="486041"/>
    <lineage>
        <taxon>Eukaryota</taxon>
        <taxon>Fungi</taxon>
        <taxon>Dikarya</taxon>
        <taxon>Basidiomycota</taxon>
        <taxon>Agaricomycotina</taxon>
        <taxon>Agaricomycetes</taxon>
        <taxon>Agaricomycetidae</taxon>
        <taxon>Agaricales</taxon>
        <taxon>Agaricineae</taxon>
        <taxon>Hydnangiaceae</taxon>
        <taxon>Laccaria</taxon>
    </lineage>
</organism>
<dbReference type="OrthoDB" id="6372431at2759"/>
<keyword evidence="7" id="KW-0067">ATP-binding</keyword>